<dbReference type="SUPFAM" id="SSF51126">
    <property type="entry name" value="Pectin lyase-like"/>
    <property type="match status" value="1"/>
</dbReference>
<dbReference type="AlphaFoldDB" id="A0A074WXY1"/>
<dbReference type="GO" id="GO:0005975">
    <property type="term" value="P:carbohydrate metabolic process"/>
    <property type="evidence" value="ECO:0007669"/>
    <property type="project" value="InterPro"/>
</dbReference>
<sequence length="464" mass="50556">MLLVLILLATILGLRAHAKPTSASSTHTHAPTTSAYASPASTQGVTCVVKPASSGKDSSANILKAFESCGQAKAGLRNRIVFQNTTYTIGSVLETTGLKNVDIELHGTLSWDNSNISYWLNNSLPVGYQNQSTAWRLGGDSITFQGYGSGTFNGNGDVWYRFVNGRSNYPRRPHQLTITETTNSTFEGLLFLQSQMWTMTVIHSADVLLQDIYVNNTSKTGVSHTFSPRNTAPTVNTDGCDTIYANNITFRRWTVDNGDDAISPKANSTNILIEDSQFYRGSGIALGSIGQMDGQFETIENVTCRNITSHNTKNGAYIKTWTGVAKGLPPNGGGGGLGYAQNLTFENFTLFNVQKAFTITQCTNFEGNQGDCDTSKFNIRDVFLSNFSGTIRGDVVTTMQCSAAAPCRDIQLSNVVVQNSLNNTTPRQYQCDSVKQTVGFNCTGPPDSEDNAFKRRKRSEWTML</sequence>
<evidence type="ECO:0000313" key="12">
    <source>
        <dbReference type="Proteomes" id="UP000030672"/>
    </source>
</evidence>
<dbReference type="InterPro" id="IPR012334">
    <property type="entry name" value="Pectin_lyas_fold"/>
</dbReference>
<evidence type="ECO:0000256" key="10">
    <source>
        <dbReference type="SAM" id="SignalP"/>
    </source>
</evidence>
<dbReference type="Gene3D" id="2.160.20.10">
    <property type="entry name" value="Single-stranded right-handed beta-helix, Pectin lyase-like"/>
    <property type="match status" value="1"/>
</dbReference>
<dbReference type="InterPro" id="IPR011050">
    <property type="entry name" value="Pectin_lyase_fold/virulence"/>
</dbReference>
<feature type="signal peptide" evidence="10">
    <location>
        <begin position="1"/>
        <end position="18"/>
    </location>
</feature>
<accession>A0A074WXY1</accession>
<dbReference type="EMBL" id="KL584824">
    <property type="protein sequence ID" value="KEQ67221.1"/>
    <property type="molecule type" value="Genomic_DNA"/>
</dbReference>
<evidence type="ECO:0000256" key="7">
    <source>
        <dbReference type="ARBA" id="ARBA00023295"/>
    </source>
</evidence>
<evidence type="ECO:0000256" key="6">
    <source>
        <dbReference type="ARBA" id="ARBA00023180"/>
    </source>
</evidence>
<organism evidence="11 12">
    <name type="scientific">Aureobasidium melanogenum (strain CBS 110374)</name>
    <name type="common">Aureobasidium pullulans var. melanogenum</name>
    <dbReference type="NCBI Taxonomy" id="1043003"/>
    <lineage>
        <taxon>Eukaryota</taxon>
        <taxon>Fungi</taxon>
        <taxon>Dikarya</taxon>
        <taxon>Ascomycota</taxon>
        <taxon>Pezizomycotina</taxon>
        <taxon>Dothideomycetes</taxon>
        <taxon>Dothideomycetidae</taxon>
        <taxon>Dothideales</taxon>
        <taxon>Saccotheciaceae</taxon>
        <taxon>Aureobasidium</taxon>
    </lineage>
</organism>
<keyword evidence="3" id="KW-0964">Secreted</keyword>
<dbReference type="GeneID" id="63913147"/>
<dbReference type="InterPro" id="IPR000743">
    <property type="entry name" value="Glyco_hydro_28"/>
</dbReference>
<keyword evidence="11" id="KW-0456">Lyase</keyword>
<reference evidence="11 12" key="1">
    <citation type="journal article" date="2014" name="BMC Genomics">
        <title>Genome sequencing of four Aureobasidium pullulans varieties: biotechnological potential, stress tolerance, and description of new species.</title>
        <authorList>
            <person name="Gostin Ar C."/>
            <person name="Ohm R.A."/>
            <person name="Kogej T."/>
            <person name="Sonjak S."/>
            <person name="Turk M."/>
            <person name="Zajc J."/>
            <person name="Zalar P."/>
            <person name="Grube M."/>
            <person name="Sun H."/>
            <person name="Han J."/>
            <person name="Sharma A."/>
            <person name="Chiniquy J."/>
            <person name="Ngan C.Y."/>
            <person name="Lipzen A."/>
            <person name="Barry K."/>
            <person name="Grigoriev I.V."/>
            <person name="Gunde-Cimerman N."/>
        </authorList>
    </citation>
    <scope>NUCLEOTIDE SEQUENCE [LARGE SCALE GENOMIC DNA]</scope>
    <source>
        <strain evidence="11 12">CBS 110374</strain>
    </source>
</reference>
<dbReference type="RefSeq" id="XP_040884244.1">
    <property type="nucleotide sequence ID" value="XM_041019774.1"/>
</dbReference>
<name>A0A074WXY1_AURM1</name>
<feature type="chain" id="PRO_5001701793" evidence="10">
    <location>
        <begin position="19"/>
        <end position="464"/>
    </location>
</feature>
<keyword evidence="7 9" id="KW-0326">Glycosidase</keyword>
<comment type="similarity">
    <text evidence="2 9">Belongs to the glycosyl hydrolase 28 family.</text>
</comment>
<gene>
    <name evidence="11" type="ORF">M437DRAFT_38110</name>
</gene>
<evidence type="ECO:0000256" key="2">
    <source>
        <dbReference type="ARBA" id="ARBA00008834"/>
    </source>
</evidence>
<dbReference type="GO" id="GO:0004650">
    <property type="term" value="F:polygalacturonase activity"/>
    <property type="evidence" value="ECO:0007669"/>
    <property type="project" value="InterPro"/>
</dbReference>
<dbReference type="Pfam" id="PF00295">
    <property type="entry name" value="Glyco_hydro_28"/>
    <property type="match status" value="1"/>
</dbReference>
<evidence type="ECO:0000256" key="3">
    <source>
        <dbReference type="ARBA" id="ARBA00022525"/>
    </source>
</evidence>
<keyword evidence="8" id="KW-0961">Cell wall biogenesis/degradation</keyword>
<dbReference type="STRING" id="1043003.A0A074WXY1"/>
<evidence type="ECO:0000256" key="1">
    <source>
        <dbReference type="ARBA" id="ARBA00004613"/>
    </source>
</evidence>
<evidence type="ECO:0000313" key="11">
    <source>
        <dbReference type="EMBL" id="KEQ67221.1"/>
    </source>
</evidence>
<protein>
    <submittedName>
        <fullName evidence="11">Pectin lyase-like protein</fullName>
    </submittedName>
</protein>
<comment type="subcellular location">
    <subcellularLocation>
        <location evidence="1">Secreted</location>
    </subcellularLocation>
</comment>
<dbReference type="PANTHER" id="PTHR31736">
    <property type="match status" value="1"/>
</dbReference>
<dbReference type="GO" id="GO:0005576">
    <property type="term" value="C:extracellular region"/>
    <property type="evidence" value="ECO:0007669"/>
    <property type="project" value="UniProtKB-SubCell"/>
</dbReference>
<dbReference type="HOGENOM" id="CLU_016031_1_1_1"/>
<evidence type="ECO:0000256" key="4">
    <source>
        <dbReference type="ARBA" id="ARBA00022729"/>
    </source>
</evidence>
<proteinExistence type="inferred from homology"/>
<dbReference type="Proteomes" id="UP000030672">
    <property type="component" value="Unassembled WGS sequence"/>
</dbReference>
<dbReference type="PANTHER" id="PTHR31736:SF8">
    <property type="entry name" value="PUTATIVE (AFU_ORTHOLOGUE AFUA_7G06410)-RELATED"/>
    <property type="match status" value="1"/>
</dbReference>
<evidence type="ECO:0000256" key="9">
    <source>
        <dbReference type="RuleBase" id="RU361169"/>
    </source>
</evidence>
<keyword evidence="5 9" id="KW-0378">Hydrolase</keyword>
<keyword evidence="6" id="KW-0325">Glycoprotein</keyword>
<evidence type="ECO:0000256" key="8">
    <source>
        <dbReference type="ARBA" id="ARBA00023316"/>
    </source>
</evidence>
<dbReference type="GO" id="GO:0071555">
    <property type="term" value="P:cell wall organization"/>
    <property type="evidence" value="ECO:0007669"/>
    <property type="project" value="UniProtKB-KW"/>
</dbReference>
<keyword evidence="4 10" id="KW-0732">Signal</keyword>
<evidence type="ECO:0000256" key="5">
    <source>
        <dbReference type="ARBA" id="ARBA00022801"/>
    </source>
</evidence>
<dbReference type="GO" id="GO:0016829">
    <property type="term" value="F:lyase activity"/>
    <property type="evidence" value="ECO:0007669"/>
    <property type="project" value="UniProtKB-KW"/>
</dbReference>
<keyword evidence="12" id="KW-1185">Reference proteome</keyword>